<proteinExistence type="predicted"/>
<gene>
    <name evidence="13" type="ORF">NG824_11815</name>
</gene>
<evidence type="ECO:0000256" key="1">
    <source>
        <dbReference type="ARBA" id="ARBA00004651"/>
    </source>
</evidence>
<evidence type="ECO:0000256" key="6">
    <source>
        <dbReference type="ARBA" id="ARBA00022840"/>
    </source>
</evidence>
<keyword evidence="5" id="KW-0547">Nucleotide-binding</keyword>
<protein>
    <submittedName>
        <fullName evidence="13">Peptidase domain-containing ABC transporter</fullName>
    </submittedName>
</protein>
<feature type="transmembrane region" description="Helical" evidence="9">
    <location>
        <begin position="173"/>
        <end position="194"/>
    </location>
</feature>
<organism evidence="13 14">
    <name type="scientific">Xanthomonas sacchari</name>
    <dbReference type="NCBI Taxonomy" id="56458"/>
    <lineage>
        <taxon>Bacteria</taxon>
        <taxon>Pseudomonadati</taxon>
        <taxon>Pseudomonadota</taxon>
        <taxon>Gammaproteobacteria</taxon>
        <taxon>Lysobacterales</taxon>
        <taxon>Lysobacteraceae</taxon>
        <taxon>Xanthomonas</taxon>
    </lineage>
</organism>
<dbReference type="InterPro" id="IPR027417">
    <property type="entry name" value="P-loop_NTPase"/>
</dbReference>
<dbReference type="Pfam" id="PF03412">
    <property type="entry name" value="Peptidase_C39"/>
    <property type="match status" value="1"/>
</dbReference>
<feature type="domain" description="ABC transmembrane type-1" evidence="11">
    <location>
        <begin position="137"/>
        <end position="419"/>
    </location>
</feature>
<dbReference type="InterPro" id="IPR011527">
    <property type="entry name" value="ABC1_TM_dom"/>
</dbReference>
<dbReference type="GO" id="GO:0008233">
    <property type="term" value="F:peptidase activity"/>
    <property type="evidence" value="ECO:0007669"/>
    <property type="project" value="InterPro"/>
</dbReference>
<dbReference type="PROSITE" id="PS50990">
    <property type="entry name" value="PEPTIDASE_C39"/>
    <property type="match status" value="1"/>
</dbReference>
<comment type="subcellular location">
    <subcellularLocation>
        <location evidence="1">Cell membrane</location>
        <topology evidence="1">Multi-pass membrane protein</topology>
    </subcellularLocation>
</comment>
<dbReference type="InterPro" id="IPR017871">
    <property type="entry name" value="ABC_transporter-like_CS"/>
</dbReference>
<dbReference type="Pfam" id="PF00664">
    <property type="entry name" value="ABC_membrane"/>
    <property type="match status" value="1"/>
</dbReference>
<evidence type="ECO:0000256" key="7">
    <source>
        <dbReference type="ARBA" id="ARBA00022989"/>
    </source>
</evidence>
<keyword evidence="4 9" id="KW-0812">Transmembrane</keyword>
<dbReference type="PANTHER" id="PTHR24221">
    <property type="entry name" value="ATP-BINDING CASSETTE SUB-FAMILY B"/>
    <property type="match status" value="1"/>
</dbReference>
<keyword evidence="3" id="KW-1003">Cell membrane</keyword>
<dbReference type="GO" id="GO:0034040">
    <property type="term" value="F:ATPase-coupled lipid transmembrane transporter activity"/>
    <property type="evidence" value="ECO:0007669"/>
    <property type="project" value="TreeGrafter"/>
</dbReference>
<dbReference type="PROSITE" id="PS50893">
    <property type="entry name" value="ABC_TRANSPORTER_2"/>
    <property type="match status" value="1"/>
</dbReference>
<feature type="transmembrane region" description="Helical" evidence="9">
    <location>
        <begin position="272"/>
        <end position="294"/>
    </location>
</feature>
<dbReference type="SUPFAM" id="SSF52540">
    <property type="entry name" value="P-loop containing nucleoside triphosphate hydrolases"/>
    <property type="match status" value="1"/>
</dbReference>
<feature type="transmembrane region" description="Helical" evidence="9">
    <location>
        <begin position="125"/>
        <end position="153"/>
    </location>
</feature>
<dbReference type="FunFam" id="3.40.50.300:FF:000299">
    <property type="entry name" value="ABC transporter ATP-binding protein/permease"/>
    <property type="match status" value="1"/>
</dbReference>
<evidence type="ECO:0000256" key="4">
    <source>
        <dbReference type="ARBA" id="ARBA00022692"/>
    </source>
</evidence>
<evidence type="ECO:0000313" key="13">
    <source>
        <dbReference type="EMBL" id="UYK90921.1"/>
    </source>
</evidence>
<feature type="domain" description="Peptidase C39" evidence="12">
    <location>
        <begin position="1"/>
        <end position="105"/>
    </location>
</feature>
<evidence type="ECO:0000313" key="14">
    <source>
        <dbReference type="Proteomes" id="UP001164392"/>
    </source>
</evidence>
<evidence type="ECO:0000256" key="9">
    <source>
        <dbReference type="SAM" id="Phobius"/>
    </source>
</evidence>
<keyword evidence="7 9" id="KW-1133">Transmembrane helix</keyword>
<dbReference type="InterPro" id="IPR005074">
    <property type="entry name" value="Peptidase_C39"/>
</dbReference>
<keyword evidence="2" id="KW-0813">Transport</keyword>
<keyword evidence="6" id="KW-0067">ATP-binding</keyword>
<dbReference type="GO" id="GO:0140359">
    <property type="term" value="F:ABC-type transporter activity"/>
    <property type="evidence" value="ECO:0007669"/>
    <property type="project" value="InterPro"/>
</dbReference>
<evidence type="ECO:0000256" key="3">
    <source>
        <dbReference type="ARBA" id="ARBA00022475"/>
    </source>
</evidence>
<evidence type="ECO:0000259" key="12">
    <source>
        <dbReference type="PROSITE" id="PS50990"/>
    </source>
</evidence>
<evidence type="ECO:0000256" key="2">
    <source>
        <dbReference type="ARBA" id="ARBA00022448"/>
    </source>
</evidence>
<dbReference type="Gene3D" id="3.90.70.10">
    <property type="entry name" value="Cysteine proteinases"/>
    <property type="match status" value="1"/>
</dbReference>
<keyword evidence="8 9" id="KW-0472">Membrane</keyword>
<dbReference type="InterPro" id="IPR039421">
    <property type="entry name" value="Type_1_exporter"/>
</dbReference>
<feature type="domain" description="ABC transporter" evidence="10">
    <location>
        <begin position="451"/>
        <end position="675"/>
    </location>
</feature>
<evidence type="ECO:0000256" key="8">
    <source>
        <dbReference type="ARBA" id="ARBA00023136"/>
    </source>
</evidence>
<reference evidence="13" key="1">
    <citation type="submission" date="2022-06" db="EMBL/GenBank/DDBJ databases">
        <title>Dynamics of rice microbiomes reveals core vertical transmitted seed endophytes.</title>
        <authorList>
            <person name="Liao K."/>
            <person name="Zhang X."/>
        </authorList>
    </citation>
    <scope>NUCLEOTIDE SEQUENCE</scope>
    <source>
        <strain evidence="13">JR3-14</strain>
    </source>
</reference>
<evidence type="ECO:0000259" key="11">
    <source>
        <dbReference type="PROSITE" id="PS50929"/>
    </source>
</evidence>
<sequence length="675" mass="74014">MRLHGQAISLHALRREFGPYPRGMTLAQMSDLLSALDVGHLPVSMNPEKIPREFAPFIAHWEHNHYVVVLKLNTKRVELHDPAIGRYTISRQEFNIRFTGAAMLIKSVSQAPMRLAQTRSKSREIFTIPAGSVSSVLLVICIAAGIEAIAMTLPFQAQMLIDQLSLNDLDGHIIVLSAGLFAALSIIQFILGVGRSAGISWIGSKVNIAWSSELLKRSLLLPADFFTRRSLGETLSRFSSMESIQAALTSTACEIILSSIISLFAFGVMLTYSLQLTLIVTVFCAACLLLSIAGNAHLAPLSARAIITSAKQQTDLVETLRGMHAVKLANKESLRQSRYVELLTNAQIAKMHVQRVTSNYQLTQVLTQNLRRVLVLAFGTVLVYGKNLSLGGLVAFMAYAEYVGAHLSTLASHLQELLLLKVHSERINDITEAQPESTQISSKEALMKPSFEIRDVSFGYVRNEANVLNNVSLRVEYGQCVAITGDSGGGKSTLFNIMTGSLLPSSGHVLIDDQDIHDFGLNNFREHIAVVRQEDTIFSGSIAENISFFDPNFSMDRIIAAASAASIHKDISEMPMGYSTPVGDMGSTLSGGQRQRILIARAIYREPKLLFLDEATSSLDMKNAEIVDQAIRKTGITRIIVAHRKETIAMADRVFEVKNGQLINIPGRQATNIVV</sequence>
<accession>A0AA46SYM0</accession>
<dbReference type="PROSITE" id="PS50929">
    <property type="entry name" value="ABC_TM1F"/>
    <property type="match status" value="1"/>
</dbReference>
<dbReference type="GO" id="GO:0006508">
    <property type="term" value="P:proteolysis"/>
    <property type="evidence" value="ECO:0007669"/>
    <property type="project" value="InterPro"/>
</dbReference>
<dbReference type="SMART" id="SM00382">
    <property type="entry name" value="AAA"/>
    <property type="match status" value="1"/>
</dbReference>
<feature type="transmembrane region" description="Helical" evidence="9">
    <location>
        <begin position="373"/>
        <end position="399"/>
    </location>
</feature>
<dbReference type="InterPro" id="IPR003593">
    <property type="entry name" value="AAA+_ATPase"/>
</dbReference>
<evidence type="ECO:0000259" key="10">
    <source>
        <dbReference type="PROSITE" id="PS50893"/>
    </source>
</evidence>
<dbReference type="InterPro" id="IPR003439">
    <property type="entry name" value="ABC_transporter-like_ATP-bd"/>
</dbReference>
<dbReference type="Proteomes" id="UP001164392">
    <property type="component" value="Chromosome"/>
</dbReference>
<evidence type="ECO:0000256" key="5">
    <source>
        <dbReference type="ARBA" id="ARBA00022741"/>
    </source>
</evidence>
<dbReference type="PANTHER" id="PTHR24221:SF606">
    <property type="entry name" value="COLICIN V SECRETION-PROCESSING ATP-BINDING PROTEIN"/>
    <property type="match status" value="1"/>
</dbReference>
<dbReference type="GO" id="GO:0005524">
    <property type="term" value="F:ATP binding"/>
    <property type="evidence" value="ECO:0007669"/>
    <property type="project" value="UniProtKB-KW"/>
</dbReference>
<dbReference type="GO" id="GO:0005886">
    <property type="term" value="C:plasma membrane"/>
    <property type="evidence" value="ECO:0007669"/>
    <property type="project" value="UniProtKB-SubCell"/>
</dbReference>
<feature type="transmembrane region" description="Helical" evidence="9">
    <location>
        <begin position="246"/>
        <end position="266"/>
    </location>
</feature>
<dbReference type="InterPro" id="IPR036640">
    <property type="entry name" value="ABC1_TM_sf"/>
</dbReference>
<dbReference type="Pfam" id="PF00005">
    <property type="entry name" value="ABC_tran"/>
    <property type="match status" value="1"/>
</dbReference>
<name>A0AA46SYM0_9XANT</name>
<dbReference type="Gene3D" id="1.20.1560.10">
    <property type="entry name" value="ABC transporter type 1, transmembrane domain"/>
    <property type="match status" value="1"/>
</dbReference>
<dbReference type="EMBL" id="CP099534">
    <property type="protein sequence ID" value="UYK90921.1"/>
    <property type="molecule type" value="Genomic_DNA"/>
</dbReference>
<dbReference type="GO" id="GO:0016887">
    <property type="term" value="F:ATP hydrolysis activity"/>
    <property type="evidence" value="ECO:0007669"/>
    <property type="project" value="InterPro"/>
</dbReference>
<dbReference type="RefSeq" id="WP_267094187.1">
    <property type="nucleotide sequence ID" value="NZ_CP099534.1"/>
</dbReference>
<dbReference type="Gene3D" id="3.40.50.300">
    <property type="entry name" value="P-loop containing nucleotide triphosphate hydrolases"/>
    <property type="match status" value="1"/>
</dbReference>
<dbReference type="AlphaFoldDB" id="A0AA46SYM0"/>
<dbReference type="PROSITE" id="PS00211">
    <property type="entry name" value="ABC_TRANSPORTER_1"/>
    <property type="match status" value="1"/>
</dbReference>
<dbReference type="SUPFAM" id="SSF90123">
    <property type="entry name" value="ABC transporter transmembrane region"/>
    <property type="match status" value="1"/>
</dbReference>